<evidence type="ECO:0000313" key="2">
    <source>
        <dbReference type="EMBL" id="CAB1430499.1"/>
    </source>
</evidence>
<name>A0A9N7UHS0_PLEPL</name>
<evidence type="ECO:0000256" key="1">
    <source>
        <dbReference type="SAM" id="MobiDB-lite"/>
    </source>
</evidence>
<evidence type="ECO:0000313" key="3">
    <source>
        <dbReference type="Proteomes" id="UP001153269"/>
    </source>
</evidence>
<reference evidence="2" key="1">
    <citation type="submission" date="2020-03" db="EMBL/GenBank/DDBJ databases">
        <authorList>
            <person name="Weist P."/>
        </authorList>
    </citation>
    <scope>NUCLEOTIDE SEQUENCE</scope>
</reference>
<sequence>MAAMCGRSTPEAEWGTSAQDVSAWPVNDETPHTDVMQTERCGGGEDSHYCAFLGERLVPHGIVPHTLNVHSVIARPCLTPVSMMSAVKVTQHHGCGAFTGL</sequence>
<keyword evidence="3" id="KW-1185">Reference proteome</keyword>
<dbReference type="EMBL" id="CADEAL010001236">
    <property type="protein sequence ID" value="CAB1430499.1"/>
    <property type="molecule type" value="Genomic_DNA"/>
</dbReference>
<gene>
    <name evidence="2" type="ORF">PLEPLA_LOCUS18481</name>
</gene>
<proteinExistence type="predicted"/>
<protein>
    <submittedName>
        <fullName evidence="2">Uncharacterized protein</fullName>
    </submittedName>
</protein>
<accession>A0A9N7UHS0</accession>
<organism evidence="2 3">
    <name type="scientific">Pleuronectes platessa</name>
    <name type="common">European plaice</name>
    <dbReference type="NCBI Taxonomy" id="8262"/>
    <lineage>
        <taxon>Eukaryota</taxon>
        <taxon>Metazoa</taxon>
        <taxon>Chordata</taxon>
        <taxon>Craniata</taxon>
        <taxon>Vertebrata</taxon>
        <taxon>Euteleostomi</taxon>
        <taxon>Actinopterygii</taxon>
        <taxon>Neopterygii</taxon>
        <taxon>Teleostei</taxon>
        <taxon>Neoteleostei</taxon>
        <taxon>Acanthomorphata</taxon>
        <taxon>Carangaria</taxon>
        <taxon>Pleuronectiformes</taxon>
        <taxon>Pleuronectoidei</taxon>
        <taxon>Pleuronectidae</taxon>
        <taxon>Pleuronectes</taxon>
    </lineage>
</organism>
<comment type="caution">
    <text evidence="2">The sequence shown here is derived from an EMBL/GenBank/DDBJ whole genome shotgun (WGS) entry which is preliminary data.</text>
</comment>
<dbReference type="Proteomes" id="UP001153269">
    <property type="component" value="Unassembled WGS sequence"/>
</dbReference>
<feature type="region of interest" description="Disordered" evidence="1">
    <location>
        <begin position="1"/>
        <end position="33"/>
    </location>
</feature>
<dbReference type="AlphaFoldDB" id="A0A9N7UHS0"/>